<keyword evidence="1" id="KW-0472">Membrane</keyword>
<feature type="transmembrane region" description="Helical" evidence="1">
    <location>
        <begin position="64"/>
        <end position="88"/>
    </location>
</feature>
<evidence type="ECO:0000256" key="1">
    <source>
        <dbReference type="SAM" id="Phobius"/>
    </source>
</evidence>
<keyword evidence="1" id="KW-1133">Transmembrane helix</keyword>
<accession>A0ABR8Z5B7</accession>
<proteinExistence type="predicted"/>
<dbReference type="Proteomes" id="UP000661894">
    <property type="component" value="Unassembled WGS sequence"/>
</dbReference>
<protein>
    <submittedName>
        <fullName evidence="2">Uncharacterized protein</fullName>
    </submittedName>
</protein>
<sequence length="123" mass="12947">MTRIVLGASAVLATVMGVVGAVTTFDEGTFTIGTVLIVLALGAVAIHAVLSPESYHHPRFTTNPFYRVWAVLVPLLAVGTLVTCAFSPERAEQLAYWSGFAAVAVFAGAVVDHRSARTTVSSR</sequence>
<name>A0ABR8Z5B7_9MICO</name>
<organism evidence="2 3">
    <name type="scientific">Oceanitalea stevensii</name>
    <dbReference type="NCBI Taxonomy" id="2763072"/>
    <lineage>
        <taxon>Bacteria</taxon>
        <taxon>Bacillati</taxon>
        <taxon>Actinomycetota</taxon>
        <taxon>Actinomycetes</taxon>
        <taxon>Micrococcales</taxon>
        <taxon>Bogoriellaceae</taxon>
        <taxon>Georgenia</taxon>
    </lineage>
</organism>
<feature type="transmembrane region" description="Helical" evidence="1">
    <location>
        <begin position="94"/>
        <end position="111"/>
    </location>
</feature>
<keyword evidence="3" id="KW-1185">Reference proteome</keyword>
<evidence type="ECO:0000313" key="2">
    <source>
        <dbReference type="EMBL" id="MBD8063514.1"/>
    </source>
</evidence>
<dbReference type="RefSeq" id="WP_251840616.1">
    <property type="nucleotide sequence ID" value="NZ_JACSPO010000012.1"/>
</dbReference>
<gene>
    <name evidence="2" type="ORF">H9624_14415</name>
</gene>
<evidence type="ECO:0000313" key="3">
    <source>
        <dbReference type="Proteomes" id="UP000661894"/>
    </source>
</evidence>
<keyword evidence="1" id="KW-0812">Transmembrane</keyword>
<reference evidence="2 3" key="1">
    <citation type="submission" date="2020-08" db="EMBL/GenBank/DDBJ databases">
        <title>A Genomic Blueprint of the Chicken Gut Microbiome.</title>
        <authorList>
            <person name="Gilroy R."/>
            <person name="Ravi A."/>
            <person name="Getino M."/>
            <person name="Pursley I."/>
            <person name="Horton D.L."/>
            <person name="Alikhan N.-F."/>
            <person name="Baker D."/>
            <person name="Gharbi K."/>
            <person name="Hall N."/>
            <person name="Watson M."/>
            <person name="Adriaenssens E.M."/>
            <person name="Foster-Nyarko E."/>
            <person name="Jarju S."/>
            <person name="Secka A."/>
            <person name="Antonio M."/>
            <person name="Oren A."/>
            <person name="Chaudhuri R."/>
            <person name="La Ragione R.M."/>
            <person name="Hildebrand F."/>
            <person name="Pallen M.J."/>
        </authorList>
    </citation>
    <scope>NUCLEOTIDE SEQUENCE [LARGE SCALE GENOMIC DNA]</scope>
    <source>
        <strain evidence="2 3">Sa1BUA1</strain>
    </source>
</reference>
<dbReference type="EMBL" id="JACSPO010000012">
    <property type="protein sequence ID" value="MBD8063514.1"/>
    <property type="molecule type" value="Genomic_DNA"/>
</dbReference>
<feature type="transmembrane region" description="Helical" evidence="1">
    <location>
        <begin position="30"/>
        <end position="52"/>
    </location>
</feature>
<comment type="caution">
    <text evidence="2">The sequence shown here is derived from an EMBL/GenBank/DDBJ whole genome shotgun (WGS) entry which is preliminary data.</text>
</comment>